<accession>A0AAN9ECX1</accession>
<dbReference type="Proteomes" id="UP001372338">
    <property type="component" value="Unassembled WGS sequence"/>
</dbReference>
<comment type="caution">
    <text evidence="1">The sequence shown here is derived from an EMBL/GenBank/DDBJ whole genome shotgun (WGS) entry which is preliminary data.</text>
</comment>
<evidence type="ECO:0000313" key="1">
    <source>
        <dbReference type="EMBL" id="KAK7253166.1"/>
    </source>
</evidence>
<reference evidence="1 2" key="1">
    <citation type="submission" date="2024-01" db="EMBL/GenBank/DDBJ databases">
        <title>The genomes of 5 underutilized Papilionoideae crops provide insights into root nodulation and disease resistanc.</title>
        <authorList>
            <person name="Yuan L."/>
        </authorList>
    </citation>
    <scope>NUCLEOTIDE SEQUENCE [LARGE SCALE GENOMIC DNA]</scope>
    <source>
        <strain evidence="1">ZHUSHIDOU_FW_LH</strain>
        <tissue evidence="1">Leaf</tissue>
    </source>
</reference>
<gene>
    <name evidence="1" type="ORF">RIF29_37654</name>
</gene>
<dbReference type="EMBL" id="JAYWIO010000007">
    <property type="protein sequence ID" value="KAK7253166.1"/>
    <property type="molecule type" value="Genomic_DNA"/>
</dbReference>
<sequence length="76" mass="8439">MARVKTLTCKAIILTFRVNLFIDACKLHEEGSLSFNQSISPSKRESECNKQSLLLLLLHARSSRKPLSSCSSSRSA</sequence>
<keyword evidence="2" id="KW-1185">Reference proteome</keyword>
<dbReference type="AlphaFoldDB" id="A0AAN9ECX1"/>
<name>A0AAN9ECX1_CROPI</name>
<evidence type="ECO:0000313" key="2">
    <source>
        <dbReference type="Proteomes" id="UP001372338"/>
    </source>
</evidence>
<organism evidence="1 2">
    <name type="scientific">Crotalaria pallida</name>
    <name type="common">Smooth rattlebox</name>
    <name type="synonym">Crotalaria striata</name>
    <dbReference type="NCBI Taxonomy" id="3830"/>
    <lineage>
        <taxon>Eukaryota</taxon>
        <taxon>Viridiplantae</taxon>
        <taxon>Streptophyta</taxon>
        <taxon>Embryophyta</taxon>
        <taxon>Tracheophyta</taxon>
        <taxon>Spermatophyta</taxon>
        <taxon>Magnoliopsida</taxon>
        <taxon>eudicotyledons</taxon>
        <taxon>Gunneridae</taxon>
        <taxon>Pentapetalae</taxon>
        <taxon>rosids</taxon>
        <taxon>fabids</taxon>
        <taxon>Fabales</taxon>
        <taxon>Fabaceae</taxon>
        <taxon>Papilionoideae</taxon>
        <taxon>50 kb inversion clade</taxon>
        <taxon>genistoids sensu lato</taxon>
        <taxon>core genistoids</taxon>
        <taxon>Crotalarieae</taxon>
        <taxon>Crotalaria</taxon>
    </lineage>
</organism>
<protein>
    <submittedName>
        <fullName evidence="1">Uncharacterized protein</fullName>
    </submittedName>
</protein>
<proteinExistence type="predicted"/>